<feature type="domain" description="SpoVT-AbrB" evidence="8">
    <location>
        <begin position="82"/>
        <end position="125"/>
    </location>
</feature>
<comment type="subcellular location">
    <subcellularLocation>
        <location evidence="7">Cytoplasm</location>
        <location evidence="7">Nucleoid</location>
    </subcellularLocation>
</comment>
<accession>A0ABV2CUT1</accession>
<dbReference type="EMBL" id="JBEWLZ010000014">
    <property type="protein sequence ID" value="MET1491686.1"/>
    <property type="molecule type" value="Genomic_DNA"/>
</dbReference>
<dbReference type="CDD" id="cd16320">
    <property type="entry name" value="MraZ_N"/>
    <property type="match status" value="1"/>
</dbReference>
<keyword evidence="10" id="KW-1185">Reference proteome</keyword>
<comment type="subunit">
    <text evidence="7">Forms oligomers.</text>
</comment>
<dbReference type="HAMAP" id="MF_01008">
    <property type="entry name" value="MraZ"/>
    <property type="match status" value="1"/>
</dbReference>
<name>A0ABV2CUT1_9RHOO</name>
<evidence type="ECO:0000256" key="1">
    <source>
        <dbReference type="ARBA" id="ARBA00013860"/>
    </source>
</evidence>
<sequence length="151" mass="16633">MAFQGASVLSLDAKGRLSIPSRHRDALMAQCAGNLVMTTHPHGCVAVFPLPVWEPMRDKILAIPTLNNRSAADMRRLLVGNALDEEMDGNGRVLVAPALREYAKLDKQVRLMGLGTHFELWSEDVWQQQQAEAAARFQSGELPPGFEDIAL</sequence>
<protein>
    <recommendedName>
        <fullName evidence="1 7">Transcriptional regulator MraZ</fullName>
    </recommendedName>
</protein>
<dbReference type="InterPro" id="IPR007159">
    <property type="entry name" value="SpoVT-AbrB_dom"/>
</dbReference>
<reference evidence="9 10" key="1">
    <citation type="submission" date="2024-07" db="EMBL/GenBank/DDBJ databases">
        <title>Uliginosibacterium paludis KCTC:42655.</title>
        <authorList>
            <person name="Kim M.K."/>
        </authorList>
    </citation>
    <scope>NUCLEOTIDE SEQUENCE [LARGE SCALE GENOMIC DNA]</scope>
    <source>
        <strain evidence="9 10">KCTC 42655</strain>
    </source>
</reference>
<dbReference type="Gene3D" id="3.40.1550.20">
    <property type="entry name" value="Transcriptional regulator MraZ domain"/>
    <property type="match status" value="1"/>
</dbReference>
<evidence type="ECO:0000259" key="8">
    <source>
        <dbReference type="PROSITE" id="PS51740"/>
    </source>
</evidence>
<gene>
    <name evidence="7 9" type="primary">mraZ</name>
    <name evidence="9" type="ORF">ABVT11_17740</name>
</gene>
<dbReference type="RefSeq" id="WP_345928184.1">
    <property type="nucleotide sequence ID" value="NZ_JBDIVF010000005.1"/>
</dbReference>
<dbReference type="PANTHER" id="PTHR34701:SF1">
    <property type="entry name" value="TRANSCRIPTIONAL REGULATOR MRAZ"/>
    <property type="match status" value="1"/>
</dbReference>
<evidence type="ECO:0000256" key="2">
    <source>
        <dbReference type="ARBA" id="ARBA00022490"/>
    </source>
</evidence>
<proteinExistence type="inferred from homology"/>
<comment type="similarity">
    <text evidence="7">Belongs to the MraZ family.</text>
</comment>
<dbReference type="InterPro" id="IPR035644">
    <property type="entry name" value="MraZ_C"/>
</dbReference>
<evidence type="ECO:0000256" key="3">
    <source>
        <dbReference type="ARBA" id="ARBA00022737"/>
    </source>
</evidence>
<evidence type="ECO:0000256" key="5">
    <source>
        <dbReference type="ARBA" id="ARBA00023125"/>
    </source>
</evidence>
<dbReference type="PROSITE" id="PS51740">
    <property type="entry name" value="SPOVT_ABRB"/>
    <property type="match status" value="2"/>
</dbReference>
<keyword evidence="3" id="KW-0677">Repeat</keyword>
<dbReference type="PANTHER" id="PTHR34701">
    <property type="entry name" value="TRANSCRIPTIONAL REGULATOR MRAZ"/>
    <property type="match status" value="1"/>
</dbReference>
<comment type="caution">
    <text evidence="9">The sequence shown here is derived from an EMBL/GenBank/DDBJ whole genome shotgun (WGS) entry which is preliminary data.</text>
</comment>
<dbReference type="Proteomes" id="UP001548590">
    <property type="component" value="Unassembled WGS sequence"/>
</dbReference>
<dbReference type="Pfam" id="PF02381">
    <property type="entry name" value="MraZ"/>
    <property type="match status" value="2"/>
</dbReference>
<dbReference type="InterPro" id="IPR003444">
    <property type="entry name" value="MraZ"/>
</dbReference>
<dbReference type="InterPro" id="IPR020603">
    <property type="entry name" value="MraZ_dom"/>
</dbReference>
<organism evidence="9 10">
    <name type="scientific">Uliginosibacterium paludis</name>
    <dbReference type="NCBI Taxonomy" id="1615952"/>
    <lineage>
        <taxon>Bacteria</taxon>
        <taxon>Pseudomonadati</taxon>
        <taxon>Pseudomonadota</taxon>
        <taxon>Betaproteobacteria</taxon>
        <taxon>Rhodocyclales</taxon>
        <taxon>Zoogloeaceae</taxon>
        <taxon>Uliginosibacterium</taxon>
    </lineage>
</organism>
<dbReference type="NCBIfam" id="TIGR00242">
    <property type="entry name" value="division/cell wall cluster transcriptional repressor MraZ"/>
    <property type="match status" value="1"/>
</dbReference>
<keyword evidence="5 7" id="KW-0238">DNA-binding</keyword>
<evidence type="ECO:0000256" key="6">
    <source>
        <dbReference type="ARBA" id="ARBA00023163"/>
    </source>
</evidence>
<dbReference type="CDD" id="cd16321">
    <property type="entry name" value="MraZ_C"/>
    <property type="match status" value="1"/>
</dbReference>
<evidence type="ECO:0000256" key="4">
    <source>
        <dbReference type="ARBA" id="ARBA00023015"/>
    </source>
</evidence>
<evidence type="ECO:0000256" key="7">
    <source>
        <dbReference type="HAMAP-Rule" id="MF_01008"/>
    </source>
</evidence>
<evidence type="ECO:0000313" key="9">
    <source>
        <dbReference type="EMBL" id="MET1491686.1"/>
    </source>
</evidence>
<dbReference type="InterPro" id="IPR035642">
    <property type="entry name" value="MraZ_N"/>
</dbReference>
<evidence type="ECO:0000313" key="10">
    <source>
        <dbReference type="Proteomes" id="UP001548590"/>
    </source>
</evidence>
<dbReference type="SUPFAM" id="SSF89447">
    <property type="entry name" value="AbrB/MazE/MraZ-like"/>
    <property type="match status" value="1"/>
</dbReference>
<feature type="domain" description="SpoVT-AbrB" evidence="8">
    <location>
        <begin position="6"/>
        <end position="52"/>
    </location>
</feature>
<dbReference type="InterPro" id="IPR038619">
    <property type="entry name" value="MraZ_sf"/>
</dbReference>
<keyword evidence="4 7" id="KW-0805">Transcription regulation</keyword>
<keyword evidence="2 7" id="KW-0963">Cytoplasm</keyword>
<dbReference type="InterPro" id="IPR037914">
    <property type="entry name" value="SpoVT-AbrB_sf"/>
</dbReference>
<keyword evidence="6 7" id="KW-0804">Transcription</keyword>